<sequence>MSDETQAADTTALISRYEPHRREKLKGMTKALYLPLLGQEVIIGRLSMEAYLADSRRVVLSIPAMREAAVAWSASVAEKLDDGKPKMPRGDLPPEVQLEVEREAQRALVRGALLRPPLEDLVEEFGGSLEDPDLGMADDFEVLLLSIVTFAKVGDAEREQTKSLSVAASRNPRRPRQ</sequence>
<evidence type="ECO:0000313" key="2">
    <source>
        <dbReference type="EMBL" id="EYB68933.1"/>
    </source>
</evidence>
<organism evidence="2 3">
    <name type="scientific">Deinococcus phoenicis</name>
    <dbReference type="NCBI Taxonomy" id="1476583"/>
    <lineage>
        <taxon>Bacteria</taxon>
        <taxon>Thermotogati</taxon>
        <taxon>Deinococcota</taxon>
        <taxon>Deinococci</taxon>
        <taxon>Deinococcales</taxon>
        <taxon>Deinococcaceae</taxon>
        <taxon>Deinococcus</taxon>
    </lineage>
</organism>
<dbReference type="AlphaFoldDB" id="A0A016QS99"/>
<comment type="caution">
    <text evidence="2">The sequence shown here is derived from an EMBL/GenBank/DDBJ whole genome shotgun (WGS) entry which is preliminary data.</text>
</comment>
<dbReference type="STRING" id="1476583.DEIPH_ctg013orf0039"/>
<proteinExistence type="predicted"/>
<dbReference type="Proteomes" id="UP000020492">
    <property type="component" value="Unassembled WGS sequence"/>
</dbReference>
<dbReference type="OrthoDB" id="68162at2"/>
<reference evidence="2 3" key="1">
    <citation type="submission" date="2014-03" db="EMBL/GenBank/DDBJ databases">
        <title>Draft genome sequence of Deinococcus phoenicis 1P10ME.</title>
        <authorList>
            <person name="Stepanov V.G."/>
            <person name="Vaishampayan P."/>
            <person name="Venkateswaran K."/>
            <person name="Fox G.E."/>
        </authorList>
    </citation>
    <scope>NUCLEOTIDE SEQUENCE [LARGE SCALE GENOMIC DNA]</scope>
    <source>
        <strain evidence="2 3">1P10ME</strain>
    </source>
</reference>
<evidence type="ECO:0000313" key="3">
    <source>
        <dbReference type="Proteomes" id="UP000020492"/>
    </source>
</evidence>
<accession>A0A016QS99</accession>
<dbReference type="EMBL" id="JHAC01000013">
    <property type="protein sequence ID" value="EYB68933.1"/>
    <property type="molecule type" value="Genomic_DNA"/>
</dbReference>
<dbReference type="PATRIC" id="fig|1476583.3.peg.972"/>
<gene>
    <name evidence="2" type="ORF">DEIPH_ctg013orf0039</name>
</gene>
<feature type="region of interest" description="Disordered" evidence="1">
    <location>
        <begin position="155"/>
        <end position="177"/>
    </location>
</feature>
<protein>
    <submittedName>
        <fullName evidence="2">Uncharacterized protein</fullName>
    </submittedName>
</protein>
<dbReference type="RefSeq" id="WP_034354742.1">
    <property type="nucleotide sequence ID" value="NZ_JHAC01000013.1"/>
</dbReference>
<name>A0A016QS99_9DEIO</name>
<evidence type="ECO:0000256" key="1">
    <source>
        <dbReference type="SAM" id="MobiDB-lite"/>
    </source>
</evidence>
<keyword evidence="3" id="KW-1185">Reference proteome</keyword>